<name>A0A2P1PTZ4_9GAMM</name>
<dbReference type="Pfam" id="PF18288">
    <property type="entry name" value="FAA_hydro_N_2"/>
    <property type="match status" value="1"/>
</dbReference>
<reference evidence="3 4" key="2">
    <citation type="submission" date="2018-03" db="EMBL/GenBank/DDBJ databases">
        <authorList>
            <person name="Keele B.F."/>
        </authorList>
    </citation>
    <scope>NUCLEOTIDE SEQUENCE [LARGE SCALE GENOMIC DNA]</scope>
    <source>
        <strain evidence="3 4">D13</strain>
    </source>
</reference>
<dbReference type="KEGG" id="xba:C7S18_14305"/>
<gene>
    <name evidence="3" type="ORF">C7S18_14305</name>
</gene>
<dbReference type="GO" id="GO:0003824">
    <property type="term" value="F:catalytic activity"/>
    <property type="evidence" value="ECO:0007669"/>
    <property type="project" value="InterPro"/>
</dbReference>
<reference evidence="3 4" key="1">
    <citation type="submission" date="2018-03" db="EMBL/GenBank/DDBJ databases">
        <title>Ahniella affigens gen. nov., sp. nov., a gammaproteobacterium isolated from sandy soil near a stream.</title>
        <authorList>
            <person name="Ko Y."/>
            <person name="Kim J.-H."/>
        </authorList>
    </citation>
    <scope>NUCLEOTIDE SEQUENCE [LARGE SCALE GENOMIC DNA]</scope>
    <source>
        <strain evidence="3 4">D13</strain>
    </source>
</reference>
<dbReference type="PANTHER" id="PTHR43211">
    <property type="entry name" value="FUMARYLACETOACETATE HYDROLASE"/>
    <property type="match status" value="1"/>
</dbReference>
<dbReference type="EMBL" id="CP027860">
    <property type="protein sequence ID" value="AVP98292.1"/>
    <property type="molecule type" value="Genomic_DNA"/>
</dbReference>
<evidence type="ECO:0000259" key="2">
    <source>
        <dbReference type="Pfam" id="PF18288"/>
    </source>
</evidence>
<dbReference type="InterPro" id="IPR036663">
    <property type="entry name" value="Fumarylacetoacetase_C_sf"/>
</dbReference>
<evidence type="ECO:0000313" key="4">
    <source>
        <dbReference type="Proteomes" id="UP000241074"/>
    </source>
</evidence>
<dbReference type="Proteomes" id="UP000241074">
    <property type="component" value="Chromosome"/>
</dbReference>
<dbReference type="PANTHER" id="PTHR43211:SF1">
    <property type="entry name" value="BLL6422 PROTEIN"/>
    <property type="match status" value="1"/>
</dbReference>
<dbReference type="AlphaFoldDB" id="A0A2P1PTZ4"/>
<sequence length="333" mass="35781">MKLASLKAGGRDGTLIVVSRDLTRAVRATGIARTLQAALEDWSNLAPRLNALSEDLNAGAKAFSNGESVFDLDAHALAAPLPRAYEFVDGSAYLPHVERVRKARGADVPASFYVDPLMYQAVSAGFYGPRDPVLVPSETYGIDLEAEVIVVTDDVPMSVSAENAAHHIQLIGLVNDVSLRNLIPDELAKGFGFLQSKPRSCLSPVLVTPDELGDCWQDCKVHLPLLTHINDAWFGAPEAGVDMQFNFAQLIAHAAKTRPLSAGTIVGSGTVANQDTSLGASCFAEIRTIETLRDGKPSTPFMKYGDKVRIEMTFRDGTDIFGAIEQMITAPPT</sequence>
<evidence type="ECO:0000259" key="1">
    <source>
        <dbReference type="Pfam" id="PF01557"/>
    </source>
</evidence>
<organism evidence="3 4">
    <name type="scientific">Ahniella affigens</name>
    <dbReference type="NCBI Taxonomy" id="2021234"/>
    <lineage>
        <taxon>Bacteria</taxon>
        <taxon>Pseudomonadati</taxon>
        <taxon>Pseudomonadota</taxon>
        <taxon>Gammaproteobacteria</taxon>
        <taxon>Lysobacterales</taxon>
        <taxon>Rhodanobacteraceae</taxon>
        <taxon>Ahniella</taxon>
    </lineage>
</organism>
<protein>
    <submittedName>
        <fullName evidence="3">2-keto-4-pentenoate hydratase</fullName>
    </submittedName>
</protein>
<feature type="domain" description="Fumarylacetoacetase-like C-terminal" evidence="1">
    <location>
        <begin position="88"/>
        <end position="319"/>
    </location>
</feature>
<dbReference type="Pfam" id="PF01557">
    <property type="entry name" value="FAA_hydrolase"/>
    <property type="match status" value="1"/>
</dbReference>
<dbReference type="InterPro" id="IPR011234">
    <property type="entry name" value="Fumarylacetoacetase-like_C"/>
</dbReference>
<feature type="domain" description="Fumarylacetoacetase N-terminal" evidence="2">
    <location>
        <begin position="1"/>
        <end position="83"/>
    </location>
</feature>
<dbReference type="InterPro" id="IPR041072">
    <property type="entry name" value="FAA_hydro_N"/>
</dbReference>
<accession>A0A2P1PTZ4</accession>
<keyword evidence="4" id="KW-1185">Reference proteome</keyword>
<dbReference type="Gene3D" id="3.90.850.10">
    <property type="entry name" value="Fumarylacetoacetase-like, C-terminal domain"/>
    <property type="match status" value="1"/>
</dbReference>
<proteinExistence type="predicted"/>
<dbReference type="RefSeq" id="WP_106892212.1">
    <property type="nucleotide sequence ID" value="NZ_CP027860.1"/>
</dbReference>
<dbReference type="OrthoDB" id="9775905at2"/>
<evidence type="ECO:0000313" key="3">
    <source>
        <dbReference type="EMBL" id="AVP98292.1"/>
    </source>
</evidence>
<dbReference type="SUPFAM" id="SSF56529">
    <property type="entry name" value="FAH"/>
    <property type="match status" value="1"/>
</dbReference>